<protein>
    <submittedName>
        <fullName evidence="1">Uncharacterized protein</fullName>
    </submittedName>
</protein>
<keyword evidence="2" id="KW-1185">Reference proteome</keyword>
<comment type="caution">
    <text evidence="1">The sequence shown here is derived from an EMBL/GenBank/DDBJ whole genome shotgun (WGS) entry which is preliminary data.</text>
</comment>
<sequence>MAIPFPSCSASSYAANHLGVVLSPPLPPPHSVSSISGHRILPRFTGLKLQYPSRNRQLSKSFRRPDGVVCEASETSLDVPTVTDETWKSLVLEADFPVLVEFWAPWCGPCRMLHPVVGDLSRQYVGRLKCFNLNTDDSPLTASKYGIRSIPTIMIFVNGVKKDAIIGAVPKTTLSASIDKFL</sequence>
<name>A0ACB9ZVY5_CATRO</name>
<accession>A0ACB9ZVY5</accession>
<proteinExistence type="predicted"/>
<organism evidence="1 2">
    <name type="scientific">Catharanthus roseus</name>
    <name type="common">Madagascar periwinkle</name>
    <name type="synonym">Vinca rosea</name>
    <dbReference type="NCBI Taxonomy" id="4058"/>
    <lineage>
        <taxon>Eukaryota</taxon>
        <taxon>Viridiplantae</taxon>
        <taxon>Streptophyta</taxon>
        <taxon>Embryophyta</taxon>
        <taxon>Tracheophyta</taxon>
        <taxon>Spermatophyta</taxon>
        <taxon>Magnoliopsida</taxon>
        <taxon>eudicotyledons</taxon>
        <taxon>Gunneridae</taxon>
        <taxon>Pentapetalae</taxon>
        <taxon>asterids</taxon>
        <taxon>lamiids</taxon>
        <taxon>Gentianales</taxon>
        <taxon>Apocynaceae</taxon>
        <taxon>Rauvolfioideae</taxon>
        <taxon>Vinceae</taxon>
        <taxon>Catharanthinae</taxon>
        <taxon>Catharanthus</taxon>
    </lineage>
</organism>
<dbReference type="EMBL" id="CM044707">
    <property type="protein sequence ID" value="KAI5652674.1"/>
    <property type="molecule type" value="Genomic_DNA"/>
</dbReference>
<reference evidence="2" key="1">
    <citation type="journal article" date="2023" name="Nat. Plants">
        <title>Single-cell RNA sequencing provides a high-resolution roadmap for understanding the multicellular compartmentation of specialized metabolism.</title>
        <authorList>
            <person name="Sun S."/>
            <person name="Shen X."/>
            <person name="Li Y."/>
            <person name="Li Y."/>
            <person name="Wang S."/>
            <person name="Li R."/>
            <person name="Zhang H."/>
            <person name="Shen G."/>
            <person name="Guo B."/>
            <person name="Wei J."/>
            <person name="Xu J."/>
            <person name="St-Pierre B."/>
            <person name="Chen S."/>
            <person name="Sun C."/>
        </authorList>
    </citation>
    <scope>NUCLEOTIDE SEQUENCE [LARGE SCALE GENOMIC DNA]</scope>
</reference>
<evidence type="ECO:0000313" key="2">
    <source>
        <dbReference type="Proteomes" id="UP001060085"/>
    </source>
</evidence>
<evidence type="ECO:0000313" key="1">
    <source>
        <dbReference type="EMBL" id="KAI5652674.1"/>
    </source>
</evidence>
<dbReference type="Proteomes" id="UP001060085">
    <property type="component" value="Linkage Group LG07"/>
</dbReference>
<gene>
    <name evidence="1" type="ORF">M9H77_29861</name>
</gene>